<dbReference type="PRINTS" id="PR00722">
    <property type="entry name" value="CHYMOTRYPSIN"/>
</dbReference>
<sequence length="325" mass="37024">MNIQCLLLICFQLCFPLRQAITFGRITSRKMEPSVALIHIARNTRRVRGNGYTYKLKDEYCTGSLISRQVLITAGHCIRGKSGSTIMVNFMEKQKLLLFRTVQKYHIFRQVDVLLNHEVTTTLIMNWYCLICKNYKLISFQSGEDIALVLLNKPVYLCDESDPEHERVGVARLPLGSLRYRWTDNEIKSAKCTIFGYGKNEKRSKIDFRLRSMQINLKMSKSLVANLSNNQKICPGDSGGPVICSRGDQSYLVGITTAVISAQSSKIPQLCAFRASDGKYAVITSAKFYDIRRGISQILRFLNVHGQINNMLNDYLKCFNGTYRI</sequence>
<dbReference type="GO" id="GO:0004252">
    <property type="term" value="F:serine-type endopeptidase activity"/>
    <property type="evidence" value="ECO:0007669"/>
    <property type="project" value="InterPro"/>
</dbReference>
<evidence type="ECO:0000313" key="5">
    <source>
        <dbReference type="EMBL" id="VDN05454.1"/>
    </source>
</evidence>
<dbReference type="PROSITE" id="PS00134">
    <property type="entry name" value="TRYPSIN_HIS"/>
    <property type="match status" value="1"/>
</dbReference>
<dbReference type="InterPro" id="IPR018114">
    <property type="entry name" value="TRYPSIN_HIS"/>
</dbReference>
<dbReference type="Gene3D" id="2.40.10.10">
    <property type="entry name" value="Trypsin-like serine proteases"/>
    <property type="match status" value="1"/>
</dbReference>
<evidence type="ECO:0000313" key="6">
    <source>
        <dbReference type="Proteomes" id="UP000276776"/>
    </source>
</evidence>
<dbReference type="InterPro" id="IPR001314">
    <property type="entry name" value="Peptidase_S1A"/>
</dbReference>
<evidence type="ECO:0000259" key="4">
    <source>
        <dbReference type="PROSITE" id="PS50240"/>
    </source>
</evidence>
<evidence type="ECO:0000256" key="1">
    <source>
        <dbReference type="ARBA" id="ARBA00023157"/>
    </source>
</evidence>
<dbReference type="SMART" id="SM00020">
    <property type="entry name" value="Tryp_SPc"/>
    <property type="match status" value="1"/>
</dbReference>
<keyword evidence="1" id="KW-1015">Disulfide bond</keyword>
<reference evidence="5 6" key="2">
    <citation type="submission" date="2018-11" db="EMBL/GenBank/DDBJ databases">
        <authorList>
            <consortium name="Pathogen Informatics"/>
        </authorList>
    </citation>
    <scope>NUCLEOTIDE SEQUENCE [LARGE SCALE GENOMIC DNA]</scope>
</reference>
<feature type="domain" description="Peptidase S1" evidence="4">
    <location>
        <begin position="21"/>
        <end position="300"/>
    </location>
</feature>
<organism evidence="7">
    <name type="scientific">Thelazia callipaeda</name>
    <name type="common">Oriental eyeworm</name>
    <name type="synonym">Parasitic nematode</name>
    <dbReference type="NCBI Taxonomy" id="103827"/>
    <lineage>
        <taxon>Eukaryota</taxon>
        <taxon>Metazoa</taxon>
        <taxon>Ecdysozoa</taxon>
        <taxon>Nematoda</taxon>
        <taxon>Chromadorea</taxon>
        <taxon>Rhabditida</taxon>
        <taxon>Spirurina</taxon>
        <taxon>Spiruromorpha</taxon>
        <taxon>Thelazioidea</taxon>
        <taxon>Thelaziidae</taxon>
        <taxon>Thelazia</taxon>
    </lineage>
</organism>
<dbReference type="PROSITE" id="PS50240">
    <property type="entry name" value="TRYPSIN_DOM"/>
    <property type="match status" value="1"/>
</dbReference>
<name>A0A158RCL2_THECL</name>
<dbReference type="InterPro" id="IPR001254">
    <property type="entry name" value="Trypsin_dom"/>
</dbReference>
<dbReference type="WBParaSite" id="TCLT_0000795501-mRNA-1">
    <property type="protein sequence ID" value="TCLT_0000795501-mRNA-1"/>
    <property type="gene ID" value="TCLT_0000795501"/>
</dbReference>
<dbReference type="AlphaFoldDB" id="A0A158RCL2"/>
<dbReference type="InterPro" id="IPR043504">
    <property type="entry name" value="Peptidase_S1_PA_chymotrypsin"/>
</dbReference>
<gene>
    <name evidence="5" type="ORF">TCLT_LOCUS7944</name>
</gene>
<dbReference type="GO" id="GO:0006508">
    <property type="term" value="P:proteolysis"/>
    <property type="evidence" value="ECO:0007669"/>
    <property type="project" value="InterPro"/>
</dbReference>
<dbReference type="InterPro" id="IPR009003">
    <property type="entry name" value="Peptidase_S1_PA"/>
</dbReference>
<evidence type="ECO:0000256" key="2">
    <source>
        <dbReference type="ARBA" id="ARBA00024195"/>
    </source>
</evidence>
<dbReference type="OMA" id="IHIARNT"/>
<dbReference type="Proteomes" id="UP000276776">
    <property type="component" value="Unassembled WGS sequence"/>
</dbReference>
<dbReference type="SUPFAM" id="SSF50494">
    <property type="entry name" value="Trypsin-like serine proteases"/>
    <property type="match status" value="1"/>
</dbReference>
<evidence type="ECO:0000313" key="7">
    <source>
        <dbReference type="WBParaSite" id="TCLT_0000795501-mRNA-1"/>
    </source>
</evidence>
<dbReference type="OrthoDB" id="5861110at2759"/>
<keyword evidence="6" id="KW-1185">Reference proteome</keyword>
<dbReference type="InterPro" id="IPR051487">
    <property type="entry name" value="Ser/Thr_Proteases_Immune/Dev"/>
</dbReference>
<dbReference type="EMBL" id="UYYF01004562">
    <property type="protein sequence ID" value="VDN05454.1"/>
    <property type="molecule type" value="Genomic_DNA"/>
</dbReference>
<dbReference type="PANTHER" id="PTHR24256">
    <property type="entry name" value="TRYPTASE-RELATED"/>
    <property type="match status" value="1"/>
</dbReference>
<comment type="similarity">
    <text evidence="2">Belongs to the peptidase S1 family. CLIP subfamily.</text>
</comment>
<accession>A0A158RCL2</accession>
<dbReference type="STRING" id="103827.A0A158RCL2"/>
<reference evidence="7" key="1">
    <citation type="submission" date="2016-04" db="UniProtKB">
        <authorList>
            <consortium name="WormBaseParasite"/>
        </authorList>
    </citation>
    <scope>IDENTIFICATION</scope>
</reference>
<keyword evidence="3" id="KW-0732">Signal</keyword>
<evidence type="ECO:0000256" key="3">
    <source>
        <dbReference type="SAM" id="SignalP"/>
    </source>
</evidence>
<feature type="signal peptide" evidence="3">
    <location>
        <begin position="1"/>
        <end position="20"/>
    </location>
</feature>
<proteinExistence type="inferred from homology"/>
<protein>
    <submittedName>
        <fullName evidence="7">Peptidase S1 domain-containing protein</fullName>
    </submittedName>
</protein>
<feature type="chain" id="PRO_5043136006" evidence="3">
    <location>
        <begin position="21"/>
        <end position="325"/>
    </location>
</feature>
<dbReference type="Pfam" id="PF00089">
    <property type="entry name" value="Trypsin"/>
    <property type="match status" value="1"/>
</dbReference>